<evidence type="ECO:0000313" key="2">
    <source>
        <dbReference type="Proteomes" id="UP001501444"/>
    </source>
</evidence>
<organism evidence="1 2">
    <name type="scientific">Dactylosporangium salmoneum</name>
    <dbReference type="NCBI Taxonomy" id="53361"/>
    <lineage>
        <taxon>Bacteria</taxon>
        <taxon>Bacillati</taxon>
        <taxon>Actinomycetota</taxon>
        <taxon>Actinomycetes</taxon>
        <taxon>Micromonosporales</taxon>
        <taxon>Micromonosporaceae</taxon>
        <taxon>Dactylosporangium</taxon>
    </lineage>
</organism>
<comment type="caution">
    <text evidence="1">The sequence shown here is derived from an EMBL/GenBank/DDBJ whole genome shotgun (WGS) entry which is preliminary data.</text>
</comment>
<protein>
    <submittedName>
        <fullName evidence="1">Uncharacterized protein</fullName>
    </submittedName>
</protein>
<proteinExistence type="predicted"/>
<sequence>MAGQHPRRTSRQDQARKRAIRAQAARTGVSYSVAARQMEAVGLRPGEMIATYGRTIYPTGHDAHRQRLIELRERRSMDERLADTRRAAVLPGGRAQHLVERFPPTRGRPGSKVGPLYHGTYRQELLTMLYVTIAVESPGLIPETGDLAWIAEMGEETALDMACAELDREARALLEREPATLWPAIERALALSENSPQLQLRQEATRLSALYRSMWAPRESADGEPYVDDPPFEGVRQILDVLLMVADDGHAPGTRVRMLASPHENRIATVVGAVWGSPGPPVAYRVQVEESTIRLTAETADLVVLADQESLAR</sequence>
<dbReference type="Proteomes" id="UP001501444">
    <property type="component" value="Unassembled WGS sequence"/>
</dbReference>
<keyword evidence="2" id="KW-1185">Reference proteome</keyword>
<gene>
    <name evidence="1" type="ORF">GCM10010170_050080</name>
</gene>
<accession>A0ABN3GNW7</accession>
<name>A0ABN3GNW7_9ACTN</name>
<dbReference type="EMBL" id="BAAARV010000040">
    <property type="protein sequence ID" value="GAA2356993.1"/>
    <property type="molecule type" value="Genomic_DNA"/>
</dbReference>
<evidence type="ECO:0000313" key="1">
    <source>
        <dbReference type="EMBL" id="GAA2356993.1"/>
    </source>
</evidence>
<reference evidence="2" key="1">
    <citation type="journal article" date="2019" name="Int. J. Syst. Evol. Microbiol.">
        <title>The Global Catalogue of Microorganisms (GCM) 10K type strain sequencing project: providing services to taxonomists for standard genome sequencing and annotation.</title>
        <authorList>
            <consortium name="The Broad Institute Genomics Platform"/>
            <consortium name="The Broad Institute Genome Sequencing Center for Infectious Disease"/>
            <person name="Wu L."/>
            <person name="Ma J."/>
        </authorList>
    </citation>
    <scope>NUCLEOTIDE SEQUENCE [LARGE SCALE GENOMIC DNA]</scope>
    <source>
        <strain evidence="2">JCM 3272</strain>
    </source>
</reference>